<dbReference type="AlphaFoldDB" id="A0A2U2AKI6"/>
<accession>A0A2U2AKI6</accession>
<evidence type="ECO:0000313" key="1">
    <source>
        <dbReference type="EMBL" id="PWD83301.1"/>
    </source>
</evidence>
<evidence type="ECO:0000313" key="4">
    <source>
        <dbReference type="Proteomes" id="UP000245217"/>
    </source>
</evidence>
<name>A0A2U2AKI6_9GAMM</name>
<dbReference type="EMBL" id="QEWV01000019">
    <property type="protein sequence ID" value="PWD89094.1"/>
    <property type="molecule type" value="Genomic_DNA"/>
</dbReference>
<evidence type="ECO:0000313" key="3">
    <source>
        <dbReference type="Proteomes" id="UP000245059"/>
    </source>
</evidence>
<reference evidence="3 4" key="2">
    <citation type="submission" date="2018-05" db="EMBL/GenBank/DDBJ databases">
        <title>Ignatzschineria dubaiensis sp. nov., isolated from necrotic foot tissues of dromedaries (Camelus dromedarius) and associated maggots in Dubai, United Arab Emirates.</title>
        <authorList>
            <person name="Tsang C.C."/>
            <person name="Tang J.Y.M."/>
            <person name="Fong J.Y.H."/>
            <person name="Kinne J."/>
            <person name="Lee H.H."/>
            <person name="Joseph M."/>
            <person name="Jose S."/>
            <person name="Schuster R.K."/>
            <person name="Tang Y."/>
            <person name="Sivakumar S."/>
            <person name="Chen J.H.K."/>
            <person name="Teng J.L.L."/>
            <person name="Lau S.K.P."/>
            <person name="Wernery U."/>
            <person name="Woo P.C.Y."/>
        </authorList>
    </citation>
    <scope>NUCLEOTIDE SEQUENCE [LARGE SCALE GENOMIC DNA]</scope>
    <source>
        <strain evidence="3">UAE-HKU57</strain>
        <strain evidence="4">UAE-HKU58</strain>
    </source>
</reference>
<organism evidence="1 3">
    <name type="scientific">Ignatzschineria cameli</name>
    <dbReference type="NCBI Taxonomy" id="2182793"/>
    <lineage>
        <taxon>Bacteria</taxon>
        <taxon>Pseudomonadati</taxon>
        <taxon>Pseudomonadota</taxon>
        <taxon>Gammaproteobacteria</taxon>
        <taxon>Cardiobacteriales</taxon>
        <taxon>Ignatzschineriaceae</taxon>
        <taxon>Ignatzschineria</taxon>
    </lineage>
</organism>
<reference evidence="1" key="1">
    <citation type="journal article" date="2018" name="Genome Announc.">
        <title>Ignatzschineria cameli sp. nov., isolated from necrotic foot tissue of dromedaries (Camelus dromedarius) and associated maggots (Wohlfahrtia species) in Dubai.</title>
        <authorList>
            <person name="Tsang C.C."/>
            <person name="Tang J.Y."/>
            <person name="Fong J.Y."/>
            <person name="Kinne J."/>
            <person name="Lee H.H."/>
            <person name="Joseph M."/>
            <person name="Jose S."/>
            <person name="Schuster R.K."/>
            <person name="Tang Y."/>
            <person name="Sivakumar S."/>
            <person name="Chen J.H."/>
            <person name="Teng J.L."/>
            <person name="Lau S.K."/>
            <person name="Wernery U."/>
            <person name="Woo P.C."/>
        </authorList>
    </citation>
    <scope>NUCLEOTIDE SEQUENCE</scope>
    <source>
        <strain evidence="1">UAE-HKU57</strain>
        <strain evidence="2">UAE-HKU58</strain>
    </source>
</reference>
<dbReference type="EMBL" id="QEWW01000014">
    <property type="protein sequence ID" value="PWD83301.1"/>
    <property type="molecule type" value="Genomic_DNA"/>
</dbReference>
<protein>
    <submittedName>
        <fullName evidence="1">Uncharacterized protein</fullName>
    </submittedName>
</protein>
<keyword evidence="4" id="KW-1185">Reference proteome</keyword>
<dbReference type="OrthoDB" id="1425096at2"/>
<sequence>MSNLTHLESRFNLIKDEIPTAVNLRAYRCLSWLKKAKASEEDLDVRFISLWIAFNAIYAKDLTFVESDKSAFRQFLHLINLRAGNELYRLTWEKYPEDIRVFLNNRYVFQSFWDYHNGLFSEVALKEDLEKE</sequence>
<comment type="caution">
    <text evidence="1">The sequence shown here is derived from an EMBL/GenBank/DDBJ whole genome shotgun (WGS) entry which is preliminary data.</text>
</comment>
<dbReference type="Proteomes" id="UP000245217">
    <property type="component" value="Unassembled WGS sequence"/>
</dbReference>
<proteinExistence type="predicted"/>
<dbReference type="Proteomes" id="UP000245059">
    <property type="component" value="Unassembled WGS sequence"/>
</dbReference>
<gene>
    <name evidence="1" type="ORF">DC077_10090</name>
    <name evidence="2" type="ORF">DC078_10200</name>
</gene>
<evidence type="ECO:0000313" key="2">
    <source>
        <dbReference type="EMBL" id="PWD89094.1"/>
    </source>
</evidence>
<dbReference type="RefSeq" id="WP_109202421.1">
    <property type="nucleotide sequence ID" value="NZ_QEWS01000009.1"/>
</dbReference>